<feature type="binding site" evidence="9">
    <location>
        <begin position="259"/>
        <end position="263"/>
    </location>
    <ligand>
        <name>substrate</name>
    </ligand>
</feature>
<dbReference type="InterPro" id="IPR028357">
    <property type="entry name" value="UDPglc_DH_bac"/>
</dbReference>
<evidence type="ECO:0000256" key="2">
    <source>
        <dbReference type="ARBA" id="ARBA00006601"/>
    </source>
</evidence>
<accession>A0A3P1UWF7</accession>
<dbReference type="AlphaFoldDB" id="A0A3P1UWF7"/>
<organism evidence="12 13">
    <name type="scientific">Actinomyces bowdenii</name>
    <dbReference type="NCBI Taxonomy" id="131109"/>
    <lineage>
        <taxon>Bacteria</taxon>
        <taxon>Bacillati</taxon>
        <taxon>Actinomycetota</taxon>
        <taxon>Actinomycetes</taxon>
        <taxon>Actinomycetales</taxon>
        <taxon>Actinomycetaceae</taxon>
        <taxon>Actinomyces</taxon>
    </lineage>
</organism>
<evidence type="ECO:0000259" key="11">
    <source>
        <dbReference type="SMART" id="SM00984"/>
    </source>
</evidence>
<reference evidence="12 13" key="1">
    <citation type="submission" date="2018-11" db="EMBL/GenBank/DDBJ databases">
        <title>Genomes From Bacteria Associated with the Canine Oral Cavity: a Test Case for Automated Genome-Based Taxonomic Assignment.</title>
        <authorList>
            <person name="Coil D.A."/>
            <person name="Jospin G."/>
            <person name="Darling A.E."/>
            <person name="Wallis C."/>
            <person name="Davis I.J."/>
            <person name="Harris S."/>
            <person name="Eisen J.A."/>
            <person name="Holcombe L.J."/>
            <person name="O'Flynn C."/>
        </authorList>
    </citation>
    <scope>NUCLEOTIDE SEQUENCE [LARGE SCALE GENOMIC DNA]</scope>
    <source>
        <strain evidence="12 13">OH5050</strain>
    </source>
</reference>
<dbReference type="SUPFAM" id="SSF51735">
    <property type="entry name" value="NAD(P)-binding Rossmann-fold domains"/>
    <property type="match status" value="1"/>
</dbReference>
<evidence type="ECO:0000256" key="1">
    <source>
        <dbReference type="ARBA" id="ARBA00004701"/>
    </source>
</evidence>
<dbReference type="InterPro" id="IPR014026">
    <property type="entry name" value="UDP-Glc/GDP-Man_DH_dimer"/>
</dbReference>
<dbReference type="PIRSF" id="PIRSF000124">
    <property type="entry name" value="UDPglc_GDPman_dh"/>
    <property type="match status" value="1"/>
</dbReference>
<dbReference type="InterPro" id="IPR001732">
    <property type="entry name" value="UDP-Glc/GDP-Man_DH_N"/>
</dbReference>
<evidence type="ECO:0000256" key="7">
    <source>
        <dbReference type="PIRNR" id="PIRNR000124"/>
    </source>
</evidence>
<dbReference type="Gene3D" id="1.20.5.100">
    <property type="entry name" value="Cytochrome c1, transmembrane anchor, C-terminal"/>
    <property type="match status" value="1"/>
</dbReference>
<dbReference type="GO" id="GO:0006065">
    <property type="term" value="P:UDP-glucuronate biosynthetic process"/>
    <property type="evidence" value="ECO:0007669"/>
    <property type="project" value="UniProtKB-UniPathway"/>
</dbReference>
<evidence type="ECO:0000256" key="4">
    <source>
        <dbReference type="ARBA" id="ARBA00023002"/>
    </source>
</evidence>
<evidence type="ECO:0000256" key="10">
    <source>
        <dbReference type="PIRSR" id="PIRSR500134-3"/>
    </source>
</evidence>
<dbReference type="EC" id="1.1.1.22" evidence="3 7"/>
<evidence type="ECO:0000256" key="8">
    <source>
        <dbReference type="PIRSR" id="PIRSR500134-1"/>
    </source>
</evidence>
<dbReference type="OrthoDB" id="5193947at2"/>
<dbReference type="SMART" id="SM00984">
    <property type="entry name" value="UDPG_MGDP_dh_C"/>
    <property type="match status" value="1"/>
</dbReference>
<keyword evidence="5 7" id="KW-0520">NAD</keyword>
<feature type="active site" description="Nucleophile" evidence="8">
    <location>
        <position position="270"/>
    </location>
</feature>
<evidence type="ECO:0000256" key="9">
    <source>
        <dbReference type="PIRSR" id="PIRSR500134-2"/>
    </source>
</evidence>
<sequence>MRLTVIGCGYLGAVHAAAMAHLGHEVLGIDIDPVKAEKLAQGEAPFYEPGLPELLVSGVERGVLRFTANPAEEGTAEWIAQADVHFIAVGTPQGTRAGEADLSQVWAAVDLLIPLLSGGRQPLVVGKSTVPVGTALQAAGRLEGRARLVWNPEFLREGFAVKDTLHPDRIVYGLPEDPQEADAARAALDEVYAPMLEEGTPRILTDYATAELVKTAANSFLATKISFINAMSRMCEATGADVTVLARALGLDERIGRRFLHAGVGFGGGCLPKDIRALRASATTHGAQTLAELLEQVDTINQDQRDHVVDLALELLGSGPSQAAVTMLGAAFKPNSDDLRDSPALEVAERLADHGARVTIHDPHAMDRVRQDHPRLHTASDPEQALEGAELVILATEWAEFTGLDPHRAAQLVARPVIIDARNALDPTAWREAGWDYRGIGR</sequence>
<gene>
    <name evidence="12" type="ORF">EII10_10595</name>
</gene>
<keyword evidence="4 7" id="KW-0560">Oxidoreductase</keyword>
<feature type="binding site" evidence="10">
    <location>
        <position position="91"/>
    </location>
    <ligand>
        <name>NAD(+)</name>
        <dbReference type="ChEBI" id="CHEBI:57540"/>
    </ligand>
</feature>
<dbReference type="InterPro" id="IPR036220">
    <property type="entry name" value="UDP-Glc/GDP-Man_DH_C_sf"/>
</dbReference>
<evidence type="ECO:0000256" key="6">
    <source>
        <dbReference type="ARBA" id="ARBA00047473"/>
    </source>
</evidence>
<feature type="binding site" evidence="10">
    <location>
        <position position="340"/>
    </location>
    <ligand>
        <name>NAD(+)</name>
        <dbReference type="ChEBI" id="CHEBI:57540"/>
    </ligand>
</feature>
<feature type="binding site" evidence="10">
    <location>
        <position position="273"/>
    </location>
    <ligand>
        <name>NAD(+)</name>
        <dbReference type="ChEBI" id="CHEBI:57540"/>
    </ligand>
</feature>
<feature type="binding site" evidence="10">
    <location>
        <position position="157"/>
    </location>
    <ligand>
        <name>NAD(+)</name>
        <dbReference type="ChEBI" id="CHEBI:57540"/>
    </ligand>
</feature>
<keyword evidence="13" id="KW-1185">Reference proteome</keyword>
<dbReference type="InterPro" id="IPR014027">
    <property type="entry name" value="UDP-Glc/GDP-Man_DH_C"/>
</dbReference>
<dbReference type="Pfam" id="PF03720">
    <property type="entry name" value="UDPG_MGDP_dh_C"/>
    <property type="match status" value="1"/>
</dbReference>
<comment type="caution">
    <text evidence="12">The sequence shown here is derived from an EMBL/GenBank/DDBJ whole genome shotgun (WGS) entry which is preliminary data.</text>
</comment>
<evidence type="ECO:0000256" key="3">
    <source>
        <dbReference type="ARBA" id="ARBA00012954"/>
    </source>
</evidence>
<comment type="pathway">
    <text evidence="1">Nucleotide-sugar biosynthesis; UDP-alpha-D-glucuronate biosynthesis; UDP-alpha-D-glucuronate from UDP-alpha-D-glucose: step 1/1.</text>
</comment>
<feature type="binding site" evidence="9">
    <location>
        <position position="214"/>
    </location>
    <ligand>
        <name>substrate</name>
    </ligand>
</feature>
<dbReference type="UniPathway" id="UPA00038">
    <property type="reaction ID" value="UER00491"/>
</dbReference>
<comment type="similarity">
    <text evidence="2 7">Belongs to the UDP-glucose/GDP-mannose dehydrogenase family.</text>
</comment>
<dbReference type="InterPro" id="IPR008927">
    <property type="entry name" value="6-PGluconate_DH-like_C_sf"/>
</dbReference>
<feature type="binding site" evidence="9">
    <location>
        <position position="333"/>
    </location>
    <ligand>
        <name>substrate</name>
    </ligand>
</feature>
<dbReference type="GO" id="GO:0051287">
    <property type="term" value="F:NAD binding"/>
    <property type="evidence" value="ECO:0007669"/>
    <property type="project" value="InterPro"/>
</dbReference>
<dbReference type="SUPFAM" id="SSF48179">
    <property type="entry name" value="6-phosphogluconate dehydrogenase C-terminal domain-like"/>
    <property type="match status" value="1"/>
</dbReference>
<evidence type="ECO:0000313" key="12">
    <source>
        <dbReference type="EMBL" id="RRD25636.1"/>
    </source>
</evidence>
<evidence type="ECO:0000256" key="5">
    <source>
        <dbReference type="ARBA" id="ARBA00023027"/>
    </source>
</evidence>
<comment type="catalytic activity">
    <reaction evidence="6 7">
        <text>UDP-alpha-D-glucose + 2 NAD(+) + H2O = UDP-alpha-D-glucuronate + 2 NADH + 3 H(+)</text>
        <dbReference type="Rhea" id="RHEA:23596"/>
        <dbReference type="ChEBI" id="CHEBI:15377"/>
        <dbReference type="ChEBI" id="CHEBI:15378"/>
        <dbReference type="ChEBI" id="CHEBI:57540"/>
        <dbReference type="ChEBI" id="CHEBI:57945"/>
        <dbReference type="ChEBI" id="CHEBI:58052"/>
        <dbReference type="ChEBI" id="CHEBI:58885"/>
        <dbReference type="EC" id="1.1.1.22"/>
    </reaction>
</comment>
<dbReference type="InterPro" id="IPR017476">
    <property type="entry name" value="UDP-Glc/GDP-Man"/>
</dbReference>
<dbReference type="SUPFAM" id="SSF52413">
    <property type="entry name" value="UDP-glucose/GDP-mannose dehydrogenase C-terminal domain"/>
    <property type="match status" value="1"/>
</dbReference>
<dbReference type="Gene3D" id="3.40.50.720">
    <property type="entry name" value="NAD(P)-binding Rossmann-like Domain"/>
    <property type="match status" value="2"/>
</dbReference>
<proteinExistence type="inferred from homology"/>
<dbReference type="EMBL" id="RQZC01000023">
    <property type="protein sequence ID" value="RRD25636.1"/>
    <property type="molecule type" value="Genomic_DNA"/>
</dbReference>
<dbReference type="PANTHER" id="PTHR43750">
    <property type="entry name" value="UDP-GLUCOSE 6-DEHYDROGENASE TUAD"/>
    <property type="match status" value="1"/>
</dbReference>
<dbReference type="GO" id="GO:0000271">
    <property type="term" value="P:polysaccharide biosynthetic process"/>
    <property type="evidence" value="ECO:0007669"/>
    <property type="project" value="InterPro"/>
</dbReference>
<dbReference type="GO" id="GO:0003979">
    <property type="term" value="F:UDP-glucose 6-dehydrogenase activity"/>
    <property type="evidence" value="ECO:0007669"/>
    <property type="project" value="UniProtKB-EC"/>
</dbReference>
<dbReference type="RefSeq" id="WP_124934470.1">
    <property type="nucleotide sequence ID" value="NZ_RQZC01000023.1"/>
</dbReference>
<feature type="binding site" evidence="10">
    <location>
        <position position="129"/>
    </location>
    <ligand>
        <name>NAD(+)</name>
        <dbReference type="ChEBI" id="CHEBI:57540"/>
    </ligand>
</feature>
<feature type="binding site" evidence="9">
    <location>
        <begin position="154"/>
        <end position="157"/>
    </location>
    <ligand>
        <name>substrate</name>
    </ligand>
</feature>
<dbReference type="InterPro" id="IPR036291">
    <property type="entry name" value="NAD(P)-bd_dom_sf"/>
</dbReference>
<dbReference type="Pfam" id="PF00984">
    <property type="entry name" value="UDPG_MGDP_dh"/>
    <property type="match status" value="1"/>
</dbReference>
<name>A0A3P1UWF7_9ACTO</name>
<dbReference type="Pfam" id="PF03721">
    <property type="entry name" value="UDPG_MGDP_dh_N"/>
    <property type="match status" value="1"/>
</dbReference>
<feature type="binding site" evidence="10">
    <location>
        <position position="35"/>
    </location>
    <ligand>
        <name>NAD(+)</name>
        <dbReference type="ChEBI" id="CHEBI:57540"/>
    </ligand>
</feature>
<feature type="binding site" evidence="9">
    <location>
        <position position="267"/>
    </location>
    <ligand>
        <name>substrate</name>
    </ligand>
</feature>
<dbReference type="PIRSF" id="PIRSF500134">
    <property type="entry name" value="UDPglc_DH_bac"/>
    <property type="match status" value="1"/>
</dbReference>
<evidence type="ECO:0000313" key="13">
    <source>
        <dbReference type="Proteomes" id="UP000271272"/>
    </source>
</evidence>
<dbReference type="Proteomes" id="UP000271272">
    <property type="component" value="Unassembled WGS sequence"/>
</dbReference>
<feature type="domain" description="UDP-glucose/GDP-mannose dehydrogenase C-terminal" evidence="11">
    <location>
        <begin position="326"/>
        <end position="427"/>
    </location>
</feature>
<feature type="binding site" evidence="10">
    <location>
        <position position="30"/>
    </location>
    <ligand>
        <name>NAD(+)</name>
        <dbReference type="ChEBI" id="CHEBI:57540"/>
    </ligand>
</feature>
<dbReference type="NCBIfam" id="TIGR03026">
    <property type="entry name" value="NDP-sugDHase"/>
    <property type="match status" value="1"/>
</dbReference>
<dbReference type="PANTHER" id="PTHR43750:SF3">
    <property type="entry name" value="UDP-GLUCOSE 6-DEHYDROGENASE TUAD"/>
    <property type="match status" value="1"/>
</dbReference>
<protein>
    <recommendedName>
        <fullName evidence="3 7">UDP-glucose 6-dehydrogenase</fullName>
        <ecNumber evidence="3 7">1.1.1.22</ecNumber>
    </recommendedName>
</protein>